<evidence type="ECO:0000256" key="1">
    <source>
        <dbReference type="ARBA" id="ARBA00008791"/>
    </source>
</evidence>
<dbReference type="RefSeq" id="WP_191251781.1">
    <property type="nucleotide sequence ID" value="NZ_BNAY01000001.1"/>
</dbReference>
<keyword evidence="4" id="KW-1185">Reference proteome</keyword>
<dbReference type="CDD" id="cd00293">
    <property type="entry name" value="USP-like"/>
    <property type="match status" value="1"/>
</dbReference>
<dbReference type="Pfam" id="PF00582">
    <property type="entry name" value="Usp"/>
    <property type="match status" value="1"/>
</dbReference>
<evidence type="ECO:0000259" key="2">
    <source>
        <dbReference type="Pfam" id="PF00582"/>
    </source>
</evidence>
<dbReference type="Proteomes" id="UP000635387">
    <property type="component" value="Unassembled WGS sequence"/>
</dbReference>
<comment type="caution">
    <text evidence="3">The sequence shown here is derived from an EMBL/GenBank/DDBJ whole genome shotgun (WGS) entry which is preliminary data.</text>
</comment>
<dbReference type="Gene3D" id="3.40.50.620">
    <property type="entry name" value="HUPs"/>
    <property type="match status" value="1"/>
</dbReference>
<feature type="domain" description="UspA" evidence="2">
    <location>
        <begin position="9"/>
        <end position="142"/>
    </location>
</feature>
<protein>
    <submittedName>
        <fullName evidence="3">Universal stress protein</fullName>
    </submittedName>
</protein>
<dbReference type="PANTHER" id="PTHR46268">
    <property type="entry name" value="STRESS RESPONSE PROTEIN NHAX"/>
    <property type="match status" value="1"/>
</dbReference>
<dbReference type="InterPro" id="IPR006015">
    <property type="entry name" value="Universal_stress_UspA"/>
</dbReference>
<dbReference type="EMBL" id="BNAY01000001">
    <property type="protein sequence ID" value="GHH04711.1"/>
    <property type="molecule type" value="Genomic_DNA"/>
</dbReference>
<dbReference type="InterPro" id="IPR006016">
    <property type="entry name" value="UspA"/>
</dbReference>
<dbReference type="InterPro" id="IPR014729">
    <property type="entry name" value="Rossmann-like_a/b/a_fold"/>
</dbReference>
<dbReference type="SUPFAM" id="SSF52402">
    <property type="entry name" value="Adenine nucleotide alpha hydrolases-like"/>
    <property type="match status" value="1"/>
</dbReference>
<reference evidence="4" key="1">
    <citation type="journal article" date="2019" name="Int. J. Syst. Evol. Microbiol.">
        <title>The Global Catalogue of Microorganisms (GCM) 10K type strain sequencing project: providing services to taxonomists for standard genome sequencing and annotation.</title>
        <authorList>
            <consortium name="The Broad Institute Genomics Platform"/>
            <consortium name="The Broad Institute Genome Sequencing Center for Infectious Disease"/>
            <person name="Wu L."/>
            <person name="Ma J."/>
        </authorList>
    </citation>
    <scope>NUCLEOTIDE SEQUENCE [LARGE SCALE GENOMIC DNA]</scope>
    <source>
        <strain evidence="4">CGMCC 4.7683</strain>
    </source>
</reference>
<name>A0ABQ3L5N6_9PSEU</name>
<gene>
    <name evidence="3" type="ORF">GCM10017790_07880</name>
</gene>
<evidence type="ECO:0000313" key="4">
    <source>
        <dbReference type="Proteomes" id="UP000635387"/>
    </source>
</evidence>
<proteinExistence type="inferred from homology"/>
<sequence length="155" mass="16489">MNQRTGAGRRIVVGTDGTEHGEQAVRWAIIEGRARCVRVEVVLVRPKDFLLPGSSLALQPHGRILIRHGYPLAAEVARIREELAAEVDVTCQIRTGDPASELLSAADGAELLVLGSPTGRRLAFGSVATACVRHATCPTVLVTPRAAHQFSPSAP</sequence>
<evidence type="ECO:0000313" key="3">
    <source>
        <dbReference type="EMBL" id="GHH04711.1"/>
    </source>
</evidence>
<dbReference type="PANTHER" id="PTHR46268:SF6">
    <property type="entry name" value="UNIVERSAL STRESS PROTEIN UP12"/>
    <property type="match status" value="1"/>
</dbReference>
<comment type="similarity">
    <text evidence="1">Belongs to the universal stress protein A family.</text>
</comment>
<accession>A0ABQ3L5N6</accession>
<dbReference type="PRINTS" id="PR01438">
    <property type="entry name" value="UNVRSLSTRESS"/>
</dbReference>
<organism evidence="3 4">
    <name type="scientific">Amycolatopsis oliviviridis</name>
    <dbReference type="NCBI Taxonomy" id="1471590"/>
    <lineage>
        <taxon>Bacteria</taxon>
        <taxon>Bacillati</taxon>
        <taxon>Actinomycetota</taxon>
        <taxon>Actinomycetes</taxon>
        <taxon>Pseudonocardiales</taxon>
        <taxon>Pseudonocardiaceae</taxon>
        <taxon>Amycolatopsis</taxon>
    </lineage>
</organism>